<organism evidence="2 3">
    <name type="scientific">Sphagnum troendelagicum</name>
    <dbReference type="NCBI Taxonomy" id="128251"/>
    <lineage>
        <taxon>Eukaryota</taxon>
        <taxon>Viridiplantae</taxon>
        <taxon>Streptophyta</taxon>
        <taxon>Embryophyta</taxon>
        <taxon>Bryophyta</taxon>
        <taxon>Sphagnophytina</taxon>
        <taxon>Sphagnopsida</taxon>
        <taxon>Sphagnales</taxon>
        <taxon>Sphagnaceae</taxon>
        <taxon>Sphagnum</taxon>
    </lineage>
</organism>
<reference evidence="2" key="1">
    <citation type="submission" date="2024-02" db="EMBL/GenBank/DDBJ databases">
        <authorList>
            <consortium name="ELIXIR-Norway"/>
            <consortium name="Elixir Norway"/>
        </authorList>
    </citation>
    <scope>NUCLEOTIDE SEQUENCE</scope>
</reference>
<accession>A0ABP0TCX5</accession>
<keyword evidence="3" id="KW-1185">Reference proteome</keyword>
<feature type="compositionally biased region" description="Polar residues" evidence="1">
    <location>
        <begin position="1"/>
        <end position="10"/>
    </location>
</feature>
<protein>
    <submittedName>
        <fullName evidence="2">Uncharacterized protein</fullName>
    </submittedName>
</protein>
<evidence type="ECO:0000313" key="2">
    <source>
        <dbReference type="EMBL" id="CAK9193495.1"/>
    </source>
</evidence>
<name>A0ABP0TCX5_9BRYO</name>
<feature type="region of interest" description="Disordered" evidence="1">
    <location>
        <begin position="1"/>
        <end position="74"/>
    </location>
</feature>
<evidence type="ECO:0000256" key="1">
    <source>
        <dbReference type="SAM" id="MobiDB-lite"/>
    </source>
</evidence>
<feature type="compositionally biased region" description="Polar residues" evidence="1">
    <location>
        <begin position="64"/>
        <end position="74"/>
    </location>
</feature>
<dbReference type="Proteomes" id="UP001497512">
    <property type="component" value="Chromosome 10"/>
</dbReference>
<proteinExistence type="predicted"/>
<evidence type="ECO:0000313" key="3">
    <source>
        <dbReference type="Proteomes" id="UP001497512"/>
    </source>
</evidence>
<dbReference type="EMBL" id="OZ019902">
    <property type="protein sequence ID" value="CAK9193495.1"/>
    <property type="molecule type" value="Genomic_DNA"/>
</dbReference>
<gene>
    <name evidence="2" type="ORF">CSSPTR1EN2_LOCUS2036</name>
</gene>
<sequence length="74" mass="8189">MSGPNMNDQAMQRILNKEGVEKGTPSLQKTPREKLGKASRPCKSGPGHAEQTKPFYSKDLDQVQKFTPSSQDDL</sequence>